<dbReference type="InterPro" id="IPR042001">
    <property type="entry name" value="Sortase_F"/>
</dbReference>
<dbReference type="EMBL" id="FWXV01000002">
    <property type="protein sequence ID" value="SMC86260.1"/>
    <property type="molecule type" value="Genomic_DNA"/>
</dbReference>
<dbReference type="SUPFAM" id="SSF63817">
    <property type="entry name" value="Sortase"/>
    <property type="match status" value="1"/>
</dbReference>
<accession>A0A1W2CM19</accession>
<dbReference type="CDD" id="cd05829">
    <property type="entry name" value="Sortase_F"/>
    <property type="match status" value="1"/>
</dbReference>
<dbReference type="GO" id="GO:0016787">
    <property type="term" value="F:hydrolase activity"/>
    <property type="evidence" value="ECO:0007669"/>
    <property type="project" value="UniProtKB-KW"/>
</dbReference>
<dbReference type="RefSeq" id="WP_084426047.1">
    <property type="nucleotide sequence ID" value="NZ_FWXV01000002.1"/>
</dbReference>
<evidence type="ECO:0000256" key="1">
    <source>
        <dbReference type="ARBA" id="ARBA00022801"/>
    </source>
</evidence>
<evidence type="ECO:0000313" key="4">
    <source>
        <dbReference type="Proteomes" id="UP000192674"/>
    </source>
</evidence>
<dbReference type="Gene3D" id="2.40.260.10">
    <property type="entry name" value="Sortase"/>
    <property type="match status" value="1"/>
</dbReference>
<sequence length="204" mass="21305">MRKWLGGAVLVLVLAGCSGQGEEPAAGGSQAPLSTVENQAAPPPAKGVTSLPASTPTEISIPKIGARSSLVPLGLNPDQTIQVPPVDQPMQAGWYGKAPTPGEVGPAIILGHVDGNKKPGIFFRLKEMAVGDEVSVSRQDGTTALFKVTHVEQIAKKEFPTDKVYGDTQGAELRLITCGGTFDHAAHSYKDNIIVYATLVPPMS</sequence>
<evidence type="ECO:0000313" key="3">
    <source>
        <dbReference type="EMBL" id="SMC86260.1"/>
    </source>
</evidence>
<gene>
    <name evidence="3" type="ORF">SAMN05661093_02336</name>
</gene>
<dbReference type="Pfam" id="PF04203">
    <property type="entry name" value="Sortase"/>
    <property type="match status" value="1"/>
</dbReference>
<protein>
    <submittedName>
        <fullName evidence="3">LPXTG-site transpeptidase (Sortase) family protein</fullName>
    </submittedName>
</protein>
<keyword evidence="1" id="KW-0378">Hydrolase</keyword>
<keyword evidence="4" id="KW-1185">Reference proteome</keyword>
<dbReference type="Proteomes" id="UP000192674">
    <property type="component" value="Unassembled WGS sequence"/>
</dbReference>
<feature type="region of interest" description="Disordered" evidence="2">
    <location>
        <begin position="21"/>
        <end position="59"/>
    </location>
</feature>
<dbReference type="InterPro" id="IPR005754">
    <property type="entry name" value="Sortase"/>
</dbReference>
<proteinExistence type="predicted"/>
<dbReference type="OrthoDB" id="525039at2"/>
<dbReference type="AlphaFoldDB" id="A0A1W2CM19"/>
<evidence type="ECO:0000256" key="2">
    <source>
        <dbReference type="SAM" id="MobiDB-lite"/>
    </source>
</evidence>
<name>A0A1W2CM19_KIBAR</name>
<dbReference type="PROSITE" id="PS51257">
    <property type="entry name" value="PROKAR_LIPOPROTEIN"/>
    <property type="match status" value="1"/>
</dbReference>
<dbReference type="NCBIfam" id="NF033748">
    <property type="entry name" value="class_F_sortase"/>
    <property type="match status" value="1"/>
</dbReference>
<organism evidence="3 4">
    <name type="scientific">Kibdelosporangium aridum</name>
    <dbReference type="NCBI Taxonomy" id="2030"/>
    <lineage>
        <taxon>Bacteria</taxon>
        <taxon>Bacillati</taxon>
        <taxon>Actinomycetota</taxon>
        <taxon>Actinomycetes</taxon>
        <taxon>Pseudonocardiales</taxon>
        <taxon>Pseudonocardiaceae</taxon>
        <taxon>Kibdelosporangium</taxon>
    </lineage>
</organism>
<dbReference type="InterPro" id="IPR023365">
    <property type="entry name" value="Sortase_dom-sf"/>
</dbReference>
<reference evidence="3 4" key="1">
    <citation type="submission" date="2017-04" db="EMBL/GenBank/DDBJ databases">
        <authorList>
            <person name="Afonso C.L."/>
            <person name="Miller P.J."/>
            <person name="Scott M.A."/>
            <person name="Spackman E."/>
            <person name="Goraichik I."/>
            <person name="Dimitrov K.M."/>
            <person name="Suarez D.L."/>
            <person name="Swayne D.E."/>
        </authorList>
    </citation>
    <scope>NUCLEOTIDE SEQUENCE [LARGE SCALE GENOMIC DNA]</scope>
    <source>
        <strain evidence="3 4">DSM 43828</strain>
    </source>
</reference>